<evidence type="ECO:0000313" key="3">
    <source>
        <dbReference type="Proteomes" id="UP000032142"/>
    </source>
</evidence>
<gene>
    <name evidence="2" type="ORF">F383_36833</name>
</gene>
<dbReference type="AlphaFoldDB" id="A0A0B0MEH4"/>
<feature type="compositionally biased region" description="Polar residues" evidence="1">
    <location>
        <begin position="1"/>
        <end position="10"/>
    </location>
</feature>
<feature type="region of interest" description="Disordered" evidence="1">
    <location>
        <begin position="61"/>
        <end position="83"/>
    </location>
</feature>
<accession>A0A0B0MEH4</accession>
<dbReference type="Proteomes" id="UP000032142">
    <property type="component" value="Unassembled WGS sequence"/>
</dbReference>
<comment type="caution">
    <text evidence="2">The sequence shown here is derived from an EMBL/GenBank/DDBJ whole genome shotgun (WGS) entry which is preliminary data.</text>
</comment>
<protein>
    <submittedName>
        <fullName evidence="2">Retinoblastoma-related 2</fullName>
    </submittedName>
</protein>
<dbReference type="EMBL" id="JRRC01002142">
    <property type="protein sequence ID" value="KHF97290.1"/>
    <property type="molecule type" value="Genomic_DNA"/>
</dbReference>
<evidence type="ECO:0000313" key="2">
    <source>
        <dbReference type="EMBL" id="KHF97290.1"/>
    </source>
</evidence>
<sequence>MGQRTKSTQPGLPHTGKLHGHVNLAESKHNAHGHVPAKPKFSPIQKKPILRALRQSKTYKYTLEEEERGHTERKAGNCSRKAN</sequence>
<organism evidence="2 3">
    <name type="scientific">Gossypium arboreum</name>
    <name type="common">Tree cotton</name>
    <name type="synonym">Gossypium nanking</name>
    <dbReference type="NCBI Taxonomy" id="29729"/>
    <lineage>
        <taxon>Eukaryota</taxon>
        <taxon>Viridiplantae</taxon>
        <taxon>Streptophyta</taxon>
        <taxon>Embryophyta</taxon>
        <taxon>Tracheophyta</taxon>
        <taxon>Spermatophyta</taxon>
        <taxon>Magnoliopsida</taxon>
        <taxon>eudicotyledons</taxon>
        <taxon>Gunneridae</taxon>
        <taxon>Pentapetalae</taxon>
        <taxon>rosids</taxon>
        <taxon>malvids</taxon>
        <taxon>Malvales</taxon>
        <taxon>Malvaceae</taxon>
        <taxon>Malvoideae</taxon>
        <taxon>Gossypium</taxon>
    </lineage>
</organism>
<reference evidence="3" key="1">
    <citation type="submission" date="2014-09" db="EMBL/GenBank/DDBJ databases">
        <authorList>
            <person name="Mudge J."/>
            <person name="Ramaraj T."/>
            <person name="Lindquist I.E."/>
            <person name="Bharti A.K."/>
            <person name="Sundararajan A."/>
            <person name="Cameron C.T."/>
            <person name="Woodward J.E."/>
            <person name="May G.D."/>
            <person name="Brubaker C."/>
            <person name="Broadhvest J."/>
            <person name="Wilkins T.A."/>
        </authorList>
    </citation>
    <scope>NUCLEOTIDE SEQUENCE</scope>
    <source>
        <strain evidence="3">cv. AKA8401</strain>
    </source>
</reference>
<keyword evidence="3" id="KW-1185">Reference proteome</keyword>
<proteinExistence type="predicted"/>
<name>A0A0B0MEH4_GOSAR</name>
<evidence type="ECO:0000256" key="1">
    <source>
        <dbReference type="SAM" id="MobiDB-lite"/>
    </source>
</evidence>
<feature type="region of interest" description="Disordered" evidence="1">
    <location>
        <begin position="1"/>
        <end position="47"/>
    </location>
</feature>